<evidence type="ECO:0000256" key="3">
    <source>
        <dbReference type="ARBA" id="ARBA00022722"/>
    </source>
</evidence>
<dbReference type="InterPro" id="IPR006483">
    <property type="entry name" value="CRISPR-assoc_Cas3_HD"/>
</dbReference>
<reference evidence="10" key="1">
    <citation type="journal article" date="2019" name="J Environ">
        <title>Genetic characterization and potential molecular dissemination mechanism of tet (31) gene in Aeromonas caviae from an oxytetracycline wastewater treatment system.</title>
        <authorList>
            <person name="Shi Y."/>
            <person name="Tian Z."/>
            <person name="Leclercq S.O."/>
            <person name="Zhang H."/>
            <person name="Yang M."/>
            <person name="Zhang Y."/>
        </authorList>
    </citation>
    <scope>NUCLEOTIDE SEQUENCE</scope>
    <source>
        <strain evidence="10">T25-39</strain>
    </source>
</reference>
<evidence type="ECO:0000256" key="5">
    <source>
        <dbReference type="ARBA" id="ARBA00022741"/>
    </source>
</evidence>
<protein>
    <submittedName>
        <fullName evidence="10">CRISPR-associated helicase Cas3</fullName>
    </submittedName>
</protein>
<dbReference type="CDD" id="cd09641">
    <property type="entry name" value="Cas3''_I"/>
    <property type="match status" value="1"/>
</dbReference>
<dbReference type="Gene3D" id="3.40.50.300">
    <property type="entry name" value="P-loop containing nucleotide triphosphate hydrolases"/>
    <property type="match status" value="2"/>
</dbReference>
<evidence type="ECO:0000313" key="11">
    <source>
        <dbReference type="Proteomes" id="UP000266778"/>
    </source>
</evidence>
<dbReference type="SUPFAM" id="SSF52540">
    <property type="entry name" value="P-loop containing nucleoside triphosphate hydrolases"/>
    <property type="match status" value="1"/>
</dbReference>
<name>A0A3S7PA80_AERCA</name>
<dbReference type="SMART" id="SM00490">
    <property type="entry name" value="HELICc"/>
    <property type="match status" value="1"/>
</dbReference>
<dbReference type="InterPro" id="IPR038257">
    <property type="entry name" value="CRISPR-assoc_Cas3_HD_sf"/>
</dbReference>
<dbReference type="InterPro" id="IPR050547">
    <property type="entry name" value="DEAD_box_RNA_helicases"/>
</dbReference>
<dbReference type="GO" id="GO:0005524">
    <property type="term" value="F:ATP binding"/>
    <property type="evidence" value="ECO:0007669"/>
    <property type="project" value="UniProtKB-KW"/>
</dbReference>
<dbReference type="GO" id="GO:0004518">
    <property type="term" value="F:nuclease activity"/>
    <property type="evidence" value="ECO:0007669"/>
    <property type="project" value="UniProtKB-KW"/>
</dbReference>
<evidence type="ECO:0000256" key="7">
    <source>
        <dbReference type="ARBA" id="ARBA00022806"/>
    </source>
</evidence>
<dbReference type="InterPro" id="IPR001650">
    <property type="entry name" value="Helicase_C-like"/>
</dbReference>
<dbReference type="InterPro" id="IPR054712">
    <property type="entry name" value="Cas3-like_dom"/>
</dbReference>
<comment type="similarity">
    <text evidence="1">In the N-terminal section; belongs to the CRISPR-associated nuclease Cas3-HD family.</text>
</comment>
<dbReference type="GO" id="GO:0046872">
    <property type="term" value="F:metal ion binding"/>
    <property type="evidence" value="ECO:0007669"/>
    <property type="project" value="UniProtKB-KW"/>
</dbReference>
<keyword evidence="7" id="KW-0347">Helicase</keyword>
<gene>
    <name evidence="10" type="primary">cas3</name>
    <name evidence="10" type="ORF">C1C91_09175</name>
</gene>
<evidence type="ECO:0000313" key="10">
    <source>
        <dbReference type="EMBL" id="AXB05136.1"/>
    </source>
</evidence>
<proteinExistence type="inferred from homology"/>
<dbReference type="PANTHER" id="PTHR47963">
    <property type="entry name" value="DEAD-BOX ATP-DEPENDENT RNA HELICASE 47, MITOCHONDRIAL"/>
    <property type="match status" value="1"/>
</dbReference>
<keyword evidence="8" id="KW-0067">ATP-binding</keyword>
<dbReference type="InterPro" id="IPR027417">
    <property type="entry name" value="P-loop_NTPase"/>
</dbReference>
<dbReference type="InterPro" id="IPR041372">
    <property type="entry name" value="Cas3_C"/>
</dbReference>
<evidence type="ECO:0000256" key="9">
    <source>
        <dbReference type="ARBA" id="ARBA00023118"/>
    </source>
</evidence>
<sequence>MEELKDPILFSSLNPQAAIFWAKSSDKQGHPLLAHMLDVAAVAESILELEPVTTHQHLAKQFGLAAETAPRWLAALAGLHDVGKAIPGFQAKWPLGLALAKEQGLTFADASLRSDRHDWATTAILEEWLPARTGTDFCWCQQVSEAVGAHHGYPLKQKEIEKGLPAREDPVWPQARQALLDAYWAVLSPPGVITADTLTLPAINWLAGLTSISDWIGSNLEWFSFGIRHDDLRQHYIHAKALAHRALATIGWRSFAPMLSEPAPLDRQLGQMLAADQPVMPRALQQQGVALLQQSQGPALLLVEAPMGEGKTELAFMAHLHLQRANGHRGFYLALPTQATGNALFARARQFMDAFAHGPAPDLQLIHGGAARQEMMAALKDVWGEDGKQSEGVEAARWFSRRKRPLIAPYGVGTIDQALFSVLNVKHHFVRLWGLANRVVVLDEVHAYDTYTEGLIEALLRWLKGLGCSVILMSATLPTKRRDGLLKAWRVDPAVLPELAYPRLVLADDRGLDWDDQIASREMMPVKLAGCGTTPEALLCVALEALTHGGCGAIIVNTVERAQQLYCLLKAKAPEDLTLQIFHARFPADERAQREAAVLSTFGKEGKRPARALLVATQVVEQSLDIDFDFLVSDLAPVDLLLQRVGRLHRHQSPHRPEPHRQPVLTVAGLLPGELPDLATTRWRFVYDPYLLAMTWLRLLGETSLQLPQDIDRLVQAVYGDGELPDSVSEALRQYIEEYSYATYLAAEQQQRQLARNIVIRADADPGTAYSDKPRGYEEGEGEDKGLINCTRLGKPSVTVIPLFVSDKGVALTPDAEPFDLDAPLPSELACQLCACQLNLSNQALVKAIKSQPEVRAFAESPLLRYSYPLLLDNKGRTQIDSRLAVVLDSHLGLIYENQT</sequence>
<dbReference type="SMART" id="SM00487">
    <property type="entry name" value="DEXDc"/>
    <property type="match status" value="1"/>
</dbReference>
<dbReference type="GO" id="GO:0051607">
    <property type="term" value="P:defense response to virus"/>
    <property type="evidence" value="ECO:0007669"/>
    <property type="project" value="UniProtKB-KW"/>
</dbReference>
<comment type="similarity">
    <text evidence="2">In the central section; belongs to the CRISPR-associated helicase Cas3 family.</text>
</comment>
<dbReference type="InterPro" id="IPR006474">
    <property type="entry name" value="Helicase_Cas3_CRISPR-ass_core"/>
</dbReference>
<dbReference type="Pfam" id="PF22590">
    <property type="entry name" value="Cas3-like_C_2"/>
    <property type="match status" value="1"/>
</dbReference>
<dbReference type="AlphaFoldDB" id="A0A3S7PA80"/>
<evidence type="ECO:0000256" key="8">
    <source>
        <dbReference type="ARBA" id="ARBA00022840"/>
    </source>
</evidence>
<evidence type="ECO:0000256" key="6">
    <source>
        <dbReference type="ARBA" id="ARBA00022801"/>
    </source>
</evidence>
<dbReference type="Pfam" id="PF18395">
    <property type="entry name" value="Cas3_C"/>
    <property type="match status" value="1"/>
</dbReference>
<evidence type="ECO:0000256" key="2">
    <source>
        <dbReference type="ARBA" id="ARBA00009046"/>
    </source>
</evidence>
<dbReference type="GO" id="GO:0003724">
    <property type="term" value="F:RNA helicase activity"/>
    <property type="evidence" value="ECO:0007669"/>
    <property type="project" value="TreeGrafter"/>
</dbReference>
<dbReference type="PROSITE" id="PS51643">
    <property type="entry name" value="HD_CAS3"/>
    <property type="match status" value="1"/>
</dbReference>
<dbReference type="GO" id="GO:0003723">
    <property type="term" value="F:RNA binding"/>
    <property type="evidence" value="ECO:0007669"/>
    <property type="project" value="TreeGrafter"/>
</dbReference>
<dbReference type="NCBIfam" id="TIGR01587">
    <property type="entry name" value="cas3_core"/>
    <property type="match status" value="1"/>
</dbReference>
<dbReference type="NCBIfam" id="TIGR01596">
    <property type="entry name" value="cas3_HD"/>
    <property type="match status" value="1"/>
</dbReference>
<keyword evidence="5" id="KW-0547">Nucleotide-binding</keyword>
<dbReference type="Gene3D" id="1.10.3210.30">
    <property type="match status" value="1"/>
</dbReference>
<dbReference type="PANTHER" id="PTHR47963:SF9">
    <property type="entry name" value="CRISPR-ASSOCIATED ENDONUCLEASE_HELICASE CAS3"/>
    <property type="match status" value="1"/>
</dbReference>
<dbReference type="Proteomes" id="UP000266778">
    <property type="component" value="Chromosome"/>
</dbReference>
<keyword evidence="4" id="KW-0479">Metal-binding</keyword>
<dbReference type="Pfam" id="PF18019">
    <property type="entry name" value="Cas3_HD"/>
    <property type="match status" value="1"/>
</dbReference>
<dbReference type="EMBL" id="CP025706">
    <property type="protein sequence ID" value="AXB05136.1"/>
    <property type="molecule type" value="Genomic_DNA"/>
</dbReference>
<organism evidence="10 11">
    <name type="scientific">Aeromonas caviae</name>
    <name type="common">Aeromonas punctata</name>
    <dbReference type="NCBI Taxonomy" id="648"/>
    <lineage>
        <taxon>Bacteria</taxon>
        <taxon>Pseudomonadati</taxon>
        <taxon>Pseudomonadota</taxon>
        <taxon>Gammaproteobacteria</taxon>
        <taxon>Aeromonadales</taxon>
        <taxon>Aeromonadaceae</taxon>
        <taxon>Aeromonas</taxon>
    </lineage>
</organism>
<dbReference type="InterPro" id="IPR014001">
    <property type="entry name" value="Helicase_ATP-bd"/>
</dbReference>
<accession>A0A3S7PA80</accession>
<dbReference type="GO" id="GO:0016787">
    <property type="term" value="F:hydrolase activity"/>
    <property type="evidence" value="ECO:0007669"/>
    <property type="project" value="UniProtKB-KW"/>
</dbReference>
<keyword evidence="3" id="KW-0540">Nuclease</keyword>
<evidence type="ECO:0000256" key="4">
    <source>
        <dbReference type="ARBA" id="ARBA00022723"/>
    </source>
</evidence>
<keyword evidence="9" id="KW-0051">Antiviral defense</keyword>
<dbReference type="RefSeq" id="WP_119197167.1">
    <property type="nucleotide sequence ID" value="NZ_BPNC01000009.1"/>
</dbReference>
<keyword evidence="6" id="KW-0378">Hydrolase</keyword>
<evidence type="ECO:0000256" key="1">
    <source>
        <dbReference type="ARBA" id="ARBA00006847"/>
    </source>
</evidence>